<feature type="region of interest" description="Disordered" evidence="1">
    <location>
        <begin position="654"/>
        <end position="725"/>
    </location>
</feature>
<dbReference type="RefSeq" id="XP_008291820.1">
    <property type="nucleotide sequence ID" value="XM_008293598.1"/>
</dbReference>
<feature type="region of interest" description="Disordered" evidence="1">
    <location>
        <begin position="259"/>
        <end position="337"/>
    </location>
</feature>
<dbReference type="CDD" id="cd11657">
    <property type="entry name" value="TIN2_N"/>
    <property type="match status" value="1"/>
</dbReference>
<proteinExistence type="predicted"/>
<dbReference type="PANTHER" id="PTHR15512:SF0">
    <property type="entry name" value="TERF1-INTERACTING NUCLEAR FACTOR 2"/>
    <property type="match status" value="1"/>
</dbReference>
<feature type="region of interest" description="Disordered" evidence="1">
    <location>
        <begin position="478"/>
        <end position="524"/>
    </location>
</feature>
<dbReference type="GO" id="GO:1904356">
    <property type="term" value="P:regulation of telomere maintenance via telomere lengthening"/>
    <property type="evidence" value="ECO:0007669"/>
    <property type="project" value="TreeGrafter"/>
</dbReference>
<dbReference type="GO" id="GO:0016233">
    <property type="term" value="P:telomere capping"/>
    <property type="evidence" value="ECO:0007669"/>
    <property type="project" value="InterPro"/>
</dbReference>
<dbReference type="GO" id="GO:0042162">
    <property type="term" value="F:telomeric DNA binding"/>
    <property type="evidence" value="ECO:0007669"/>
    <property type="project" value="TreeGrafter"/>
</dbReference>
<feature type="compositionally biased region" description="Low complexity" evidence="1">
    <location>
        <begin position="478"/>
        <end position="489"/>
    </location>
</feature>
<feature type="region of interest" description="Disordered" evidence="1">
    <location>
        <begin position="572"/>
        <end position="605"/>
    </location>
</feature>
<feature type="compositionally biased region" description="Basic and acidic residues" evidence="1">
    <location>
        <begin position="663"/>
        <end position="680"/>
    </location>
</feature>
<name>A0A9Y4KBM3_9TELE</name>
<accession>A0A9Y4KBM3</accession>
<reference evidence="4" key="1">
    <citation type="submission" date="2025-08" db="UniProtKB">
        <authorList>
            <consortium name="RefSeq"/>
        </authorList>
    </citation>
    <scope>IDENTIFICATION</scope>
</reference>
<dbReference type="GO" id="GO:0070187">
    <property type="term" value="C:shelterin complex"/>
    <property type="evidence" value="ECO:0007669"/>
    <property type="project" value="InterPro"/>
</dbReference>
<dbReference type="PANTHER" id="PTHR15512">
    <property type="entry name" value="TERF1-INTERACTING NUCLEAR FACTOR 2"/>
    <property type="match status" value="1"/>
</dbReference>
<feature type="compositionally biased region" description="Polar residues" evidence="1">
    <location>
        <begin position="405"/>
        <end position="423"/>
    </location>
</feature>
<organism evidence="3 4">
    <name type="scientific">Stegastes partitus</name>
    <name type="common">bicolor damselfish</name>
    <dbReference type="NCBI Taxonomy" id="144197"/>
    <lineage>
        <taxon>Eukaryota</taxon>
        <taxon>Metazoa</taxon>
        <taxon>Chordata</taxon>
        <taxon>Craniata</taxon>
        <taxon>Vertebrata</taxon>
        <taxon>Euteleostomi</taxon>
        <taxon>Actinopterygii</taxon>
        <taxon>Neopterygii</taxon>
        <taxon>Teleostei</taxon>
        <taxon>Neoteleostei</taxon>
        <taxon>Acanthomorphata</taxon>
        <taxon>Ovalentaria</taxon>
        <taxon>Pomacentridae</taxon>
        <taxon>Stegastes</taxon>
    </lineage>
</organism>
<gene>
    <name evidence="4" type="primary">LOC103366000</name>
</gene>
<keyword evidence="3" id="KW-1185">Reference proteome</keyword>
<protein>
    <submittedName>
        <fullName evidence="4">Flocculation protein FLO11</fullName>
    </submittedName>
</protein>
<evidence type="ECO:0000313" key="4">
    <source>
        <dbReference type="RefSeq" id="XP_008291820.1"/>
    </source>
</evidence>
<dbReference type="AlphaFoldDB" id="A0A9Y4KBM3"/>
<feature type="compositionally biased region" description="Low complexity" evidence="1">
    <location>
        <begin position="584"/>
        <end position="601"/>
    </location>
</feature>
<evidence type="ECO:0000259" key="2">
    <source>
        <dbReference type="Pfam" id="PF14973"/>
    </source>
</evidence>
<evidence type="ECO:0000256" key="1">
    <source>
        <dbReference type="SAM" id="MobiDB-lite"/>
    </source>
</evidence>
<feature type="region of interest" description="Disordered" evidence="1">
    <location>
        <begin position="383"/>
        <end position="433"/>
    </location>
</feature>
<dbReference type="InterPro" id="IPR039098">
    <property type="entry name" value="TINF2"/>
</dbReference>
<dbReference type="InterPro" id="IPR029400">
    <property type="entry name" value="TINF2_N"/>
</dbReference>
<feature type="compositionally biased region" description="Low complexity" evidence="1">
    <location>
        <begin position="383"/>
        <end position="397"/>
    </location>
</feature>
<dbReference type="Proteomes" id="UP000694891">
    <property type="component" value="Unplaced"/>
</dbReference>
<feature type="compositionally biased region" description="Polar residues" evidence="1">
    <location>
        <begin position="499"/>
        <end position="509"/>
    </location>
</feature>
<dbReference type="Pfam" id="PF14973">
    <property type="entry name" value="TINF2_N"/>
    <property type="match status" value="1"/>
</dbReference>
<feature type="domain" description="TERF1-interacting nuclear factor 2 N-terminal" evidence="2">
    <location>
        <begin position="65"/>
        <end position="206"/>
    </location>
</feature>
<sequence>MSVVSGDQELLPPQTDAGPRTELLVRARQRMDSQGACSRPDVDSQPLSLEDSWRLRVASARVYAIVRSRDVQRFEAAMGFLDAIYRLLPGLVAAIKHMKILFGLKTLVVMWMLKQRRAMVDTVSKVVQFFPSKLPQYRDRCTQREMFLMRKNHSDFKSLAQTLAMDQNRLEDYIQNQVEEEYGERYAQKVEDRLLLYLQQLEAVLPGDARIDKILKNQSPATEEKLLLQATTSDCSTIAAALNQLLGCDVASCRPAAQSSDVGQKGLEPSESPESAPCGSSSKARLESGGGRTNGPEVGSEDGALLLEDDAGGRPGTDGEVVEETESRKNISGGVQEALSSPQFCSRHQRWVKSILRECPDESSAELQLQANISSSPLLFLSSSSNSSSPDLTPSDLVPCPPGLLSQTPADLKENPSSGSTVSGAEPRPSSSRNLLLSPVVRLVDVASFRGRCAAFRPHPTFPDCFIICKQAASASSPQIPAPAASPASEDVPTPPNCQPTAHSVSRLSPTCREATTRSLTRKPVASASSPQIVLVAAQDGTCSTDYEPTRPTSSRLKTTAALRGNPLVQMTCPASSSPPPPDWSLSSFRSANTSSATSSRPLVPQTSQLETLPLCSANRQPRLSLPSQAVLLRSKLLQPSVGLTRLSGTECNRATNGRASIGRKESTEEGSGGDERTQDADSLFDVNHLFSSSGSEDSPDSDPDYRPPIKKTRLLLEYENAESL</sequence>
<evidence type="ECO:0000313" key="3">
    <source>
        <dbReference type="Proteomes" id="UP000694891"/>
    </source>
</evidence>